<dbReference type="Proteomes" id="UP000295773">
    <property type="component" value="Unassembled WGS sequence"/>
</dbReference>
<dbReference type="InterPro" id="IPR011608">
    <property type="entry name" value="PRD"/>
</dbReference>
<keyword evidence="3" id="KW-0804">Transcription</keyword>
<dbReference type="Gene3D" id="1.10.1790.10">
    <property type="entry name" value="PRD domain"/>
    <property type="match status" value="1"/>
</dbReference>
<evidence type="ECO:0000259" key="4">
    <source>
        <dbReference type="PROSITE" id="PS51094"/>
    </source>
</evidence>
<dbReference type="InterPro" id="IPR013196">
    <property type="entry name" value="HTH_11"/>
</dbReference>
<feature type="domain" description="PRD" evidence="5">
    <location>
        <begin position="191"/>
        <end position="299"/>
    </location>
</feature>
<dbReference type="GO" id="GO:0006355">
    <property type="term" value="P:regulation of DNA-templated transcription"/>
    <property type="evidence" value="ECO:0007669"/>
    <property type="project" value="InterPro"/>
</dbReference>
<reference evidence="6 7" key="1">
    <citation type="submission" date="2019-03" db="EMBL/GenBank/DDBJ databases">
        <title>Genomic Encyclopedia of Type Strains, Phase IV (KMG-IV): sequencing the most valuable type-strain genomes for metagenomic binning, comparative biology and taxonomic classification.</title>
        <authorList>
            <person name="Goeker M."/>
        </authorList>
    </citation>
    <scope>NUCLEOTIDE SEQUENCE [LARGE SCALE GENOMIC DNA]</scope>
    <source>
        <strain evidence="6 7">DSM 29481</strain>
    </source>
</reference>
<dbReference type="InterPro" id="IPR002178">
    <property type="entry name" value="PTS_EIIA_type-2_dom"/>
</dbReference>
<dbReference type="Pfam" id="PF00874">
    <property type="entry name" value="PRD"/>
    <property type="match status" value="1"/>
</dbReference>
<dbReference type="InterPro" id="IPR050661">
    <property type="entry name" value="BglG_antiterminators"/>
</dbReference>
<dbReference type="CDD" id="cd00211">
    <property type="entry name" value="PTS_IIA_fru"/>
    <property type="match status" value="1"/>
</dbReference>
<evidence type="ECO:0000256" key="1">
    <source>
        <dbReference type="ARBA" id="ARBA00022737"/>
    </source>
</evidence>
<dbReference type="AlphaFoldDB" id="A0A4R3T664"/>
<organism evidence="6 7">
    <name type="scientific">Longicatena caecimuris</name>
    <dbReference type="NCBI Taxonomy" id="1796635"/>
    <lineage>
        <taxon>Bacteria</taxon>
        <taxon>Bacillati</taxon>
        <taxon>Bacillota</taxon>
        <taxon>Erysipelotrichia</taxon>
        <taxon>Erysipelotrichales</taxon>
        <taxon>Erysipelotrichaceae</taxon>
        <taxon>Longicatena</taxon>
    </lineage>
</organism>
<feature type="domain" description="PRD" evidence="5">
    <location>
        <begin position="303"/>
        <end position="410"/>
    </location>
</feature>
<evidence type="ECO:0000313" key="7">
    <source>
        <dbReference type="Proteomes" id="UP000295773"/>
    </source>
</evidence>
<gene>
    <name evidence="6" type="ORF">EDD61_11959</name>
</gene>
<dbReference type="GO" id="GO:0003677">
    <property type="term" value="F:DNA binding"/>
    <property type="evidence" value="ECO:0007669"/>
    <property type="project" value="InterPro"/>
</dbReference>
<dbReference type="Pfam" id="PF09182">
    <property type="entry name" value="PuR_N"/>
    <property type="match status" value="1"/>
</dbReference>
<dbReference type="CDD" id="cd05568">
    <property type="entry name" value="PTS_IIB_bgl_like"/>
    <property type="match status" value="1"/>
</dbReference>
<dbReference type="PANTHER" id="PTHR30185">
    <property type="entry name" value="CRYPTIC BETA-GLUCOSIDE BGL OPERON ANTITERMINATOR"/>
    <property type="match status" value="1"/>
</dbReference>
<dbReference type="PROSITE" id="PS51094">
    <property type="entry name" value="PTS_EIIA_TYPE_2"/>
    <property type="match status" value="1"/>
</dbReference>
<dbReference type="Pfam" id="PF00359">
    <property type="entry name" value="PTS_EIIA_2"/>
    <property type="match status" value="1"/>
</dbReference>
<dbReference type="InterPro" id="IPR016152">
    <property type="entry name" value="PTrfase/Anion_transptr"/>
</dbReference>
<keyword evidence="7" id="KW-1185">Reference proteome</keyword>
<evidence type="ECO:0000256" key="3">
    <source>
        <dbReference type="ARBA" id="ARBA00023163"/>
    </source>
</evidence>
<dbReference type="Gene3D" id="3.40.50.2300">
    <property type="match status" value="1"/>
</dbReference>
<keyword evidence="1" id="KW-0677">Repeat</keyword>
<dbReference type="InterPro" id="IPR036634">
    <property type="entry name" value="PRD_sf"/>
</dbReference>
<dbReference type="Pfam" id="PF08279">
    <property type="entry name" value="HTH_11"/>
    <property type="match status" value="1"/>
</dbReference>
<sequence>MAANENLKNFYILLLDLKEPKQIAYFIQHLKVSTKTIYNYLKELEYELRPFDLHVEKRRGEGYLLVGAEDERDVFRRYLEETYLTQDFTDFRRKELLENLLMKDETVSVRKLVEKYDVAKSSIVNDLEYVDKVLQKNELFLVRDKSGTYVSGKEQHIRSAKRNYVFEKFKEKLSAKESYDLKTCKAILANYVAKRYMEIAEEMITFVNDKLSCELMDDMYYYQIFIQFAIFLDRVEKEHLLIQTTYRPVVSELHRLKTYPVTLELAQWLKNTYGIALKDQDVRWLNARVSGVYHENDIHSVSRKAEEIRSQLSEFIETISAVVGENLNDDEELFKGLQQHVVPMMTRITNKIKITNPFLPQIKAQYPALFSVLVLAASTFENSLNIHLSDDEISFLLIHVQAAIERYNLSKKIAIVIHSSGANADLVEHRVKRNLPRFDVVETFNLDDLKLSYLDDFDFIISTVEIAYDKKPVILISPLVDEYDVHKINQICADTSKHKESVKNLLLETLDKETLLLKQDYEDKDTVLEKIHTIFMHNGYVSEGFLASMKERERMAPTEMGNGLAIPHGISKYVKKEKILVMTLKKPIVWDKEKVDIIICLAFNFADKERSRKLISNIYQFIKSKDTIHRVRECTTEKAFYEIVRSL</sequence>
<dbReference type="InterPro" id="IPR036388">
    <property type="entry name" value="WH-like_DNA-bd_sf"/>
</dbReference>
<dbReference type="Gene3D" id="3.40.930.10">
    <property type="entry name" value="Mannitol-specific EII, Chain A"/>
    <property type="match status" value="1"/>
</dbReference>
<dbReference type="SUPFAM" id="SSF55804">
    <property type="entry name" value="Phoshotransferase/anion transport protein"/>
    <property type="match status" value="1"/>
</dbReference>
<accession>A0A4R3T664</accession>
<comment type="caution">
    <text evidence="6">The sequence shown here is derived from an EMBL/GenBank/DDBJ whole genome shotgun (WGS) entry which is preliminary data.</text>
</comment>
<proteinExistence type="predicted"/>
<dbReference type="PROSITE" id="PS00372">
    <property type="entry name" value="PTS_EIIA_TYPE_2_HIS"/>
    <property type="match status" value="1"/>
</dbReference>
<dbReference type="Gene3D" id="1.10.10.10">
    <property type="entry name" value="Winged helix-like DNA-binding domain superfamily/Winged helix DNA-binding domain"/>
    <property type="match status" value="1"/>
</dbReference>
<dbReference type="InterPro" id="IPR015265">
    <property type="entry name" value="PuR_N"/>
</dbReference>
<evidence type="ECO:0000256" key="2">
    <source>
        <dbReference type="ARBA" id="ARBA00023015"/>
    </source>
</evidence>
<keyword evidence="2" id="KW-0805">Transcription regulation</keyword>
<protein>
    <submittedName>
        <fullName evidence="6">Transcriptional antiterminator</fullName>
    </submittedName>
</protein>
<dbReference type="SUPFAM" id="SSF63520">
    <property type="entry name" value="PTS-regulatory domain, PRD"/>
    <property type="match status" value="1"/>
</dbReference>
<evidence type="ECO:0000313" key="6">
    <source>
        <dbReference type="EMBL" id="TCU57158.1"/>
    </source>
</evidence>
<dbReference type="PANTHER" id="PTHR30185:SF18">
    <property type="entry name" value="TRANSCRIPTIONAL REGULATOR MTLR"/>
    <property type="match status" value="1"/>
</dbReference>
<dbReference type="EMBL" id="SMBP01000019">
    <property type="protein sequence ID" value="TCU57158.1"/>
    <property type="molecule type" value="Genomic_DNA"/>
</dbReference>
<evidence type="ECO:0000259" key="5">
    <source>
        <dbReference type="PROSITE" id="PS51372"/>
    </source>
</evidence>
<feature type="domain" description="PTS EIIA type-2" evidence="4">
    <location>
        <begin position="508"/>
        <end position="647"/>
    </location>
</feature>
<name>A0A4R3T664_9FIRM</name>
<dbReference type="RefSeq" id="WP_132225347.1">
    <property type="nucleotide sequence ID" value="NZ_JANKBG010000018.1"/>
</dbReference>
<dbReference type="PROSITE" id="PS51372">
    <property type="entry name" value="PRD_2"/>
    <property type="match status" value="2"/>
</dbReference>